<dbReference type="InterPro" id="IPR017937">
    <property type="entry name" value="Thioredoxin_CS"/>
</dbReference>
<keyword evidence="4" id="KW-0676">Redox-active center</keyword>
<evidence type="ECO:0000259" key="6">
    <source>
        <dbReference type="PROSITE" id="PS51352"/>
    </source>
</evidence>
<dbReference type="NCBIfam" id="TIGR01068">
    <property type="entry name" value="thioredoxin"/>
    <property type="match status" value="1"/>
</dbReference>
<dbReference type="AlphaFoldDB" id="A0A1H6J2F5"/>
<feature type="region of interest" description="Disordered" evidence="5">
    <location>
        <begin position="1"/>
        <end position="62"/>
    </location>
</feature>
<name>A0A1H6J2F5_9EURY</name>
<dbReference type="GO" id="GO:0015035">
    <property type="term" value="F:protein-disulfide reductase activity"/>
    <property type="evidence" value="ECO:0007669"/>
    <property type="project" value="InterPro"/>
</dbReference>
<accession>A0A1H6J2F5</accession>
<keyword evidence="8" id="KW-1185">Reference proteome</keyword>
<dbReference type="PROSITE" id="PS00194">
    <property type="entry name" value="THIOREDOXIN_1"/>
    <property type="match status" value="1"/>
</dbReference>
<reference evidence="7 8" key="1">
    <citation type="submission" date="2016-10" db="EMBL/GenBank/DDBJ databases">
        <authorList>
            <person name="de Groot N.N."/>
        </authorList>
    </citation>
    <scope>NUCLEOTIDE SEQUENCE [LARGE SCALE GENOMIC DNA]</scope>
    <source>
        <strain evidence="7 8">IBRC-M10418</strain>
    </source>
</reference>
<feature type="domain" description="Thioredoxin" evidence="6">
    <location>
        <begin position="29"/>
        <end position="159"/>
    </location>
</feature>
<feature type="compositionally biased region" description="Basic and acidic residues" evidence="5">
    <location>
        <begin position="15"/>
        <end position="30"/>
    </location>
</feature>
<dbReference type="GO" id="GO:0005737">
    <property type="term" value="C:cytoplasm"/>
    <property type="evidence" value="ECO:0007669"/>
    <property type="project" value="TreeGrafter"/>
</dbReference>
<evidence type="ECO:0000256" key="4">
    <source>
        <dbReference type="ARBA" id="ARBA00023284"/>
    </source>
</evidence>
<dbReference type="PANTHER" id="PTHR45663:SF11">
    <property type="entry name" value="GEO12009P1"/>
    <property type="match status" value="1"/>
</dbReference>
<protein>
    <submittedName>
        <fullName evidence="7">Thioredoxin</fullName>
    </submittedName>
</protein>
<evidence type="ECO:0000256" key="3">
    <source>
        <dbReference type="ARBA" id="ARBA00023157"/>
    </source>
</evidence>
<proteinExistence type="predicted"/>
<sequence>MSDSPPSESGGDDLEAIRERKLSRLREKAENGALGTEADATETDDGAAAAAAESPDEPIHYEGGSFEEELAGHDLVLVDFYADWCGPCKMLEPVLEDVAATTPATVLKVDADVHQNLTGQYGVRGLPTLLLFRDGEPVERLVGAQNEERLRSVIDQHAA</sequence>
<dbReference type="OrthoDB" id="35385at2157"/>
<dbReference type="PANTHER" id="PTHR45663">
    <property type="entry name" value="GEO12009P1"/>
    <property type="match status" value="1"/>
</dbReference>
<evidence type="ECO:0000313" key="8">
    <source>
        <dbReference type="Proteomes" id="UP000199215"/>
    </source>
</evidence>
<keyword evidence="2" id="KW-0249">Electron transport</keyword>
<dbReference type="RefSeq" id="WP_092817180.1">
    <property type="nucleotide sequence ID" value="NZ_FNWU01000006.1"/>
</dbReference>
<dbReference type="Pfam" id="PF00085">
    <property type="entry name" value="Thioredoxin"/>
    <property type="match status" value="1"/>
</dbReference>
<dbReference type="PRINTS" id="PR00421">
    <property type="entry name" value="THIOREDOXIN"/>
</dbReference>
<keyword evidence="1" id="KW-0813">Transport</keyword>
<gene>
    <name evidence="7" type="ORF">SAMN05192561_10610</name>
</gene>
<dbReference type="Gene3D" id="3.40.30.10">
    <property type="entry name" value="Glutaredoxin"/>
    <property type="match status" value="1"/>
</dbReference>
<dbReference type="InterPro" id="IPR005746">
    <property type="entry name" value="Thioredoxin"/>
</dbReference>
<evidence type="ECO:0000256" key="5">
    <source>
        <dbReference type="SAM" id="MobiDB-lite"/>
    </source>
</evidence>
<dbReference type="EMBL" id="FNWU01000006">
    <property type="protein sequence ID" value="SEH54784.1"/>
    <property type="molecule type" value="Genomic_DNA"/>
</dbReference>
<dbReference type="InterPro" id="IPR036249">
    <property type="entry name" value="Thioredoxin-like_sf"/>
</dbReference>
<evidence type="ECO:0000256" key="2">
    <source>
        <dbReference type="ARBA" id="ARBA00022982"/>
    </source>
</evidence>
<dbReference type="SUPFAM" id="SSF52833">
    <property type="entry name" value="Thioredoxin-like"/>
    <property type="match status" value="1"/>
</dbReference>
<keyword evidence="3" id="KW-1015">Disulfide bond</keyword>
<dbReference type="PROSITE" id="PS51352">
    <property type="entry name" value="THIOREDOXIN_2"/>
    <property type="match status" value="1"/>
</dbReference>
<evidence type="ECO:0000256" key="1">
    <source>
        <dbReference type="ARBA" id="ARBA00022448"/>
    </source>
</evidence>
<dbReference type="CDD" id="cd02947">
    <property type="entry name" value="TRX_family"/>
    <property type="match status" value="1"/>
</dbReference>
<dbReference type="Proteomes" id="UP000199215">
    <property type="component" value="Unassembled WGS sequence"/>
</dbReference>
<organism evidence="7 8">
    <name type="scientific">Halopenitus malekzadehii</name>
    <dbReference type="NCBI Taxonomy" id="1267564"/>
    <lineage>
        <taxon>Archaea</taxon>
        <taxon>Methanobacteriati</taxon>
        <taxon>Methanobacteriota</taxon>
        <taxon>Stenosarchaea group</taxon>
        <taxon>Halobacteria</taxon>
        <taxon>Halobacteriales</taxon>
        <taxon>Haloferacaceae</taxon>
        <taxon>Halopenitus</taxon>
    </lineage>
</organism>
<evidence type="ECO:0000313" key="7">
    <source>
        <dbReference type="EMBL" id="SEH54784.1"/>
    </source>
</evidence>
<dbReference type="STRING" id="1267564.SAMN05192561_10610"/>
<dbReference type="InterPro" id="IPR013766">
    <property type="entry name" value="Thioredoxin_domain"/>
</dbReference>